<sequence length="62" mass="7156">IHKNSLFVAEVDGKVEEILKALNEEEDNHGKGPVADLVKDFYDHYPLSCFLLEKLNFLYFLS</sequence>
<dbReference type="Gramene" id="OE9A117082T1">
    <property type="protein sequence ID" value="OE9A117082C1"/>
    <property type="gene ID" value="OE9A117082"/>
</dbReference>
<name>A0A8S0TB27_OLEEU</name>
<keyword evidence="2" id="KW-1185">Reference proteome</keyword>
<comment type="caution">
    <text evidence="1">The sequence shown here is derived from an EMBL/GenBank/DDBJ whole genome shotgun (WGS) entry which is preliminary data.</text>
</comment>
<accession>A0A8S0TB27</accession>
<dbReference type="EMBL" id="CACTIH010005829">
    <property type="protein sequence ID" value="CAA3002318.1"/>
    <property type="molecule type" value="Genomic_DNA"/>
</dbReference>
<protein>
    <submittedName>
        <fullName evidence="1">Uncharacterized protein</fullName>
    </submittedName>
</protein>
<dbReference type="Proteomes" id="UP000594638">
    <property type="component" value="Unassembled WGS sequence"/>
</dbReference>
<reference evidence="1 2" key="1">
    <citation type="submission" date="2019-12" db="EMBL/GenBank/DDBJ databases">
        <authorList>
            <person name="Alioto T."/>
            <person name="Alioto T."/>
            <person name="Gomez Garrido J."/>
        </authorList>
    </citation>
    <scope>NUCLEOTIDE SEQUENCE [LARGE SCALE GENOMIC DNA]</scope>
</reference>
<organism evidence="1 2">
    <name type="scientific">Olea europaea subsp. europaea</name>
    <dbReference type="NCBI Taxonomy" id="158383"/>
    <lineage>
        <taxon>Eukaryota</taxon>
        <taxon>Viridiplantae</taxon>
        <taxon>Streptophyta</taxon>
        <taxon>Embryophyta</taxon>
        <taxon>Tracheophyta</taxon>
        <taxon>Spermatophyta</taxon>
        <taxon>Magnoliopsida</taxon>
        <taxon>eudicotyledons</taxon>
        <taxon>Gunneridae</taxon>
        <taxon>Pentapetalae</taxon>
        <taxon>asterids</taxon>
        <taxon>lamiids</taxon>
        <taxon>Lamiales</taxon>
        <taxon>Oleaceae</taxon>
        <taxon>Oleeae</taxon>
        <taxon>Olea</taxon>
    </lineage>
</organism>
<dbReference type="AlphaFoldDB" id="A0A8S0TB27"/>
<evidence type="ECO:0000313" key="1">
    <source>
        <dbReference type="EMBL" id="CAA3002318.1"/>
    </source>
</evidence>
<gene>
    <name evidence="1" type="ORF">OLEA9_A117082</name>
</gene>
<proteinExistence type="predicted"/>
<evidence type="ECO:0000313" key="2">
    <source>
        <dbReference type="Proteomes" id="UP000594638"/>
    </source>
</evidence>
<feature type="non-terminal residue" evidence="1">
    <location>
        <position position="1"/>
    </location>
</feature>